<dbReference type="AlphaFoldDB" id="A0A940DJN7"/>
<dbReference type="PANTHER" id="PTHR42798">
    <property type="entry name" value="LIPOPROTEIN-RELEASING SYSTEM ATP-BINDING PROTEIN LOLD"/>
    <property type="match status" value="1"/>
</dbReference>
<dbReference type="PROSITE" id="PS00211">
    <property type="entry name" value="ABC_TRANSPORTER_1"/>
    <property type="match status" value="1"/>
</dbReference>
<keyword evidence="2" id="KW-0547">Nucleotide-binding</keyword>
<protein>
    <submittedName>
        <fullName evidence="7">ABC transporter ATP-binding protein</fullName>
    </submittedName>
</protein>
<dbReference type="SUPFAM" id="SSF52540">
    <property type="entry name" value="P-loop containing nucleoside triphosphate hydrolases"/>
    <property type="match status" value="1"/>
</dbReference>
<evidence type="ECO:0000256" key="5">
    <source>
        <dbReference type="ARBA" id="ARBA00038388"/>
    </source>
</evidence>
<dbReference type="Pfam" id="PF00005">
    <property type="entry name" value="ABC_tran"/>
    <property type="match status" value="1"/>
</dbReference>
<comment type="caution">
    <text evidence="7">The sequence shown here is derived from an EMBL/GenBank/DDBJ whole genome shotgun (WGS) entry which is preliminary data.</text>
</comment>
<gene>
    <name evidence="7" type="ORF">IAC51_04390</name>
</gene>
<accession>A0A940DJN7</accession>
<dbReference type="EMBL" id="JADIMV010000073">
    <property type="protein sequence ID" value="MBO8439870.1"/>
    <property type="molecule type" value="Genomic_DNA"/>
</dbReference>
<reference evidence="7" key="2">
    <citation type="journal article" date="2021" name="PeerJ">
        <title>Extensive microbial diversity within the chicken gut microbiome revealed by metagenomics and culture.</title>
        <authorList>
            <person name="Gilroy R."/>
            <person name="Ravi A."/>
            <person name="Getino M."/>
            <person name="Pursley I."/>
            <person name="Horton D.L."/>
            <person name="Alikhan N.F."/>
            <person name="Baker D."/>
            <person name="Gharbi K."/>
            <person name="Hall N."/>
            <person name="Watson M."/>
            <person name="Adriaenssens E.M."/>
            <person name="Foster-Nyarko E."/>
            <person name="Jarju S."/>
            <person name="Secka A."/>
            <person name="Antonio M."/>
            <person name="Oren A."/>
            <person name="Chaudhuri R.R."/>
            <person name="La Ragione R."/>
            <person name="Hildebrand F."/>
            <person name="Pallen M.J."/>
        </authorList>
    </citation>
    <scope>NUCLEOTIDE SEQUENCE</scope>
    <source>
        <strain evidence="7">3924</strain>
    </source>
</reference>
<dbReference type="SMART" id="SM00382">
    <property type="entry name" value="AAA"/>
    <property type="match status" value="1"/>
</dbReference>
<evidence type="ECO:0000256" key="2">
    <source>
        <dbReference type="ARBA" id="ARBA00022741"/>
    </source>
</evidence>
<feature type="domain" description="ABC transporter" evidence="6">
    <location>
        <begin position="2"/>
        <end position="225"/>
    </location>
</feature>
<dbReference type="InterPro" id="IPR017911">
    <property type="entry name" value="MacB-like_ATP-bd"/>
</dbReference>
<dbReference type="GO" id="GO:0022857">
    <property type="term" value="F:transmembrane transporter activity"/>
    <property type="evidence" value="ECO:0007669"/>
    <property type="project" value="UniProtKB-ARBA"/>
</dbReference>
<keyword evidence="4" id="KW-1278">Translocase</keyword>
<dbReference type="CDD" id="cd03255">
    <property type="entry name" value="ABC_MJ0796_LolCDE_FtsE"/>
    <property type="match status" value="1"/>
</dbReference>
<dbReference type="GO" id="GO:0098796">
    <property type="term" value="C:membrane protein complex"/>
    <property type="evidence" value="ECO:0007669"/>
    <property type="project" value="UniProtKB-ARBA"/>
</dbReference>
<dbReference type="InterPro" id="IPR017871">
    <property type="entry name" value="ABC_transporter-like_CS"/>
</dbReference>
<evidence type="ECO:0000256" key="1">
    <source>
        <dbReference type="ARBA" id="ARBA00022448"/>
    </source>
</evidence>
<evidence type="ECO:0000313" key="7">
    <source>
        <dbReference type="EMBL" id="MBO8439870.1"/>
    </source>
</evidence>
<evidence type="ECO:0000256" key="4">
    <source>
        <dbReference type="ARBA" id="ARBA00022967"/>
    </source>
</evidence>
<dbReference type="FunFam" id="3.40.50.300:FF:000032">
    <property type="entry name" value="Export ABC transporter ATP-binding protein"/>
    <property type="match status" value="1"/>
</dbReference>
<evidence type="ECO:0000259" key="6">
    <source>
        <dbReference type="PROSITE" id="PS50893"/>
    </source>
</evidence>
<keyword evidence="1" id="KW-0813">Transport</keyword>
<comment type="similarity">
    <text evidence="5">Belongs to the ABC transporter superfamily. Macrolide exporter (TC 3.A.1.122) family.</text>
</comment>
<organism evidence="7 8">
    <name type="scientific">Candidatus Aphodosoma intestinipullorum</name>
    <dbReference type="NCBI Taxonomy" id="2840674"/>
    <lineage>
        <taxon>Bacteria</taxon>
        <taxon>Pseudomonadati</taxon>
        <taxon>Bacteroidota</taxon>
        <taxon>Bacteroidia</taxon>
        <taxon>Bacteroidales</taxon>
        <taxon>Candidatus Aphodosoma</taxon>
    </lineage>
</organism>
<sequence length="225" mass="24784">MITLKNIHKTYDAGTALHVLKGINLEIGRGEFLSIMGASGSGKSTLLNILGVLDTYDEGEYWLDGQLIKDLSEKDAAHLRNRMIGFVFQSFNLLGFKTALENVALPLYYQGVSRSRRNATAMEYLDRVGLADWADHLPNQLSGGQKQRVAIARALIAKPQVILADEPTGALDSQTSVDVLHLLREVSERDGITMIIVTHAQEIAAMTDRIVRIKDGVIEGDERLV</sequence>
<reference evidence="7" key="1">
    <citation type="submission" date="2020-10" db="EMBL/GenBank/DDBJ databases">
        <authorList>
            <person name="Gilroy R."/>
        </authorList>
    </citation>
    <scope>NUCLEOTIDE SEQUENCE</scope>
    <source>
        <strain evidence="7">3924</strain>
    </source>
</reference>
<dbReference type="PANTHER" id="PTHR42798:SF6">
    <property type="entry name" value="CELL DIVISION ATP-BINDING PROTEIN FTSE"/>
    <property type="match status" value="1"/>
</dbReference>
<keyword evidence="3 7" id="KW-0067">ATP-binding</keyword>
<dbReference type="InterPro" id="IPR003593">
    <property type="entry name" value="AAA+_ATPase"/>
</dbReference>
<dbReference type="GO" id="GO:0016887">
    <property type="term" value="F:ATP hydrolysis activity"/>
    <property type="evidence" value="ECO:0007669"/>
    <property type="project" value="InterPro"/>
</dbReference>
<name>A0A940DJN7_9BACT</name>
<evidence type="ECO:0000313" key="8">
    <source>
        <dbReference type="Proteomes" id="UP000712007"/>
    </source>
</evidence>
<evidence type="ECO:0000256" key="3">
    <source>
        <dbReference type="ARBA" id="ARBA00022840"/>
    </source>
</evidence>
<dbReference type="InterPro" id="IPR027417">
    <property type="entry name" value="P-loop_NTPase"/>
</dbReference>
<dbReference type="Proteomes" id="UP000712007">
    <property type="component" value="Unassembled WGS sequence"/>
</dbReference>
<proteinExistence type="inferred from homology"/>
<dbReference type="PROSITE" id="PS50893">
    <property type="entry name" value="ABC_TRANSPORTER_2"/>
    <property type="match status" value="1"/>
</dbReference>
<dbReference type="InterPro" id="IPR003439">
    <property type="entry name" value="ABC_transporter-like_ATP-bd"/>
</dbReference>
<dbReference type="Gene3D" id="3.40.50.300">
    <property type="entry name" value="P-loop containing nucleotide triphosphate hydrolases"/>
    <property type="match status" value="1"/>
</dbReference>
<dbReference type="GO" id="GO:0005524">
    <property type="term" value="F:ATP binding"/>
    <property type="evidence" value="ECO:0007669"/>
    <property type="project" value="UniProtKB-KW"/>
</dbReference>